<accession>A0ABQ6MDV9</accession>
<evidence type="ECO:0000256" key="1">
    <source>
        <dbReference type="ARBA" id="ARBA00004514"/>
    </source>
</evidence>
<evidence type="ECO:0000256" key="5">
    <source>
        <dbReference type="ARBA" id="ARBA00022490"/>
    </source>
</evidence>
<dbReference type="SUPFAM" id="SSF52335">
    <property type="entry name" value="Methylglyoxal synthase-like"/>
    <property type="match status" value="1"/>
</dbReference>
<dbReference type="HAMAP" id="MF_00139">
    <property type="entry name" value="PurH"/>
    <property type="match status" value="1"/>
</dbReference>
<evidence type="ECO:0000256" key="4">
    <source>
        <dbReference type="ARBA" id="ARBA00007667"/>
    </source>
</evidence>
<dbReference type="Pfam" id="PF02142">
    <property type="entry name" value="MGS"/>
    <property type="match status" value="1"/>
</dbReference>
<dbReference type="InterPro" id="IPR016193">
    <property type="entry name" value="Cytidine_deaminase-like"/>
</dbReference>
<comment type="pathway">
    <text evidence="3">Purine metabolism; IMP biosynthesis via de novo pathway; 5-formamido-1-(5-phospho-D-ribosyl)imidazole-4-carboxamide from 5-amino-1-(5-phospho-D-ribosyl)imidazole-4-carboxamide (10-formyl THF route): step 1/1.</text>
</comment>
<evidence type="ECO:0000256" key="7">
    <source>
        <dbReference type="ARBA" id="ARBA00022755"/>
    </source>
</evidence>
<dbReference type="InterPro" id="IPR002695">
    <property type="entry name" value="PurH-like"/>
</dbReference>
<evidence type="ECO:0000256" key="2">
    <source>
        <dbReference type="ARBA" id="ARBA00004844"/>
    </source>
</evidence>
<evidence type="ECO:0000256" key="9">
    <source>
        <dbReference type="ARBA" id="ARBA00023268"/>
    </source>
</evidence>
<dbReference type="NCBIfam" id="NF005492">
    <property type="entry name" value="PRK07106.1"/>
    <property type="match status" value="1"/>
</dbReference>
<dbReference type="InterPro" id="IPR011607">
    <property type="entry name" value="MGS-like_dom"/>
</dbReference>
<organism evidence="11 12">
    <name type="scientific">Tetraparma gracilis</name>
    <dbReference type="NCBI Taxonomy" id="2962635"/>
    <lineage>
        <taxon>Eukaryota</taxon>
        <taxon>Sar</taxon>
        <taxon>Stramenopiles</taxon>
        <taxon>Ochrophyta</taxon>
        <taxon>Bolidophyceae</taxon>
        <taxon>Parmales</taxon>
        <taxon>Triparmaceae</taxon>
        <taxon>Tetraparma</taxon>
    </lineage>
</organism>
<dbReference type="Gene3D" id="1.10.287.440">
    <property type="match status" value="1"/>
</dbReference>
<reference evidence="11 12" key="1">
    <citation type="journal article" date="2023" name="Commun. Biol.">
        <title>Genome analysis of Parmales, the sister group of diatoms, reveals the evolutionary specialization of diatoms from phago-mixotrophs to photoautotrophs.</title>
        <authorList>
            <person name="Ban H."/>
            <person name="Sato S."/>
            <person name="Yoshikawa S."/>
            <person name="Yamada K."/>
            <person name="Nakamura Y."/>
            <person name="Ichinomiya M."/>
            <person name="Sato N."/>
            <person name="Blanc-Mathieu R."/>
            <person name="Endo H."/>
            <person name="Kuwata A."/>
            <person name="Ogata H."/>
        </authorList>
    </citation>
    <scope>NUCLEOTIDE SEQUENCE [LARGE SCALE GENOMIC DNA]</scope>
</reference>
<evidence type="ECO:0000256" key="6">
    <source>
        <dbReference type="ARBA" id="ARBA00022679"/>
    </source>
</evidence>
<dbReference type="InterPro" id="IPR036914">
    <property type="entry name" value="MGS-like_dom_sf"/>
</dbReference>
<keyword evidence="8" id="KW-0378">Hydrolase</keyword>
<dbReference type="InterPro" id="IPR024050">
    <property type="entry name" value="AICAR_Tfase_insert_dom_sf"/>
</dbReference>
<dbReference type="SMART" id="SM00851">
    <property type="entry name" value="MGS"/>
    <property type="match status" value="1"/>
</dbReference>
<evidence type="ECO:0000313" key="11">
    <source>
        <dbReference type="EMBL" id="GMI24487.1"/>
    </source>
</evidence>
<dbReference type="Gene3D" id="3.40.50.1380">
    <property type="entry name" value="Methylglyoxal synthase-like domain"/>
    <property type="match status" value="1"/>
</dbReference>
<comment type="subcellular location">
    <subcellularLocation>
        <location evidence="1">Cytoplasm</location>
        <location evidence="1">Cytosol</location>
    </subcellularLocation>
</comment>
<dbReference type="CDD" id="cd01421">
    <property type="entry name" value="IMPCH"/>
    <property type="match status" value="1"/>
</dbReference>
<name>A0ABQ6MDV9_9STRA</name>
<comment type="caution">
    <text evidence="11">The sequence shown here is derived from an EMBL/GenBank/DDBJ whole genome shotgun (WGS) entry which is preliminary data.</text>
</comment>
<dbReference type="PIRSF" id="PIRSF000414">
    <property type="entry name" value="AICARFT_IMPCHas"/>
    <property type="match status" value="1"/>
</dbReference>
<evidence type="ECO:0000313" key="12">
    <source>
        <dbReference type="Proteomes" id="UP001165060"/>
    </source>
</evidence>
<keyword evidence="6" id="KW-0808">Transferase</keyword>
<protein>
    <recommendedName>
        <fullName evidence="10">MGS-like domain-containing protein</fullName>
    </recommendedName>
</protein>
<comment type="similarity">
    <text evidence="4">Belongs to the PurH family.</text>
</comment>
<dbReference type="PROSITE" id="PS51855">
    <property type="entry name" value="MGS"/>
    <property type="match status" value="1"/>
</dbReference>
<evidence type="ECO:0000256" key="8">
    <source>
        <dbReference type="ARBA" id="ARBA00022801"/>
    </source>
</evidence>
<keyword evidence="5" id="KW-0963">Cytoplasm</keyword>
<proteinExistence type="inferred from homology"/>
<dbReference type="PANTHER" id="PTHR11692">
    <property type="entry name" value="BIFUNCTIONAL PURINE BIOSYNTHESIS PROTEIN PURH"/>
    <property type="match status" value="1"/>
</dbReference>
<keyword evidence="9" id="KW-0511">Multifunctional enzyme</keyword>
<keyword evidence="7" id="KW-0658">Purine biosynthesis</keyword>
<comment type="pathway">
    <text evidence="2">Purine metabolism; IMP biosynthesis via de novo pathway; IMP from 5-formamido-1-(5-phospho-D-ribosyl)imidazole-4-carboxamide: step 1/1.</text>
</comment>
<dbReference type="EMBL" id="BRYB01000170">
    <property type="protein sequence ID" value="GMI24487.1"/>
    <property type="molecule type" value="Genomic_DNA"/>
</dbReference>
<gene>
    <name evidence="11" type="ORF">TeGR_g14711</name>
</gene>
<dbReference type="Pfam" id="PF01808">
    <property type="entry name" value="AICARFT_IMPCHas"/>
    <property type="match status" value="1"/>
</dbReference>
<dbReference type="SUPFAM" id="SSF53927">
    <property type="entry name" value="Cytidine deaminase-like"/>
    <property type="match status" value="1"/>
</dbReference>
<dbReference type="Gene3D" id="3.40.140.20">
    <property type="match status" value="2"/>
</dbReference>
<sequence length="615" mass="66414">MAPHIISAVKGAEVDVIKPVRALISVSDKTGIVDLAKFLSEQGCELLSTGGTAAAIRKAGLECKDVSEHTQSPECLDGRVKTLHPKIHGGILAVRGNAQHEQDMADNGIGAIDITIVNLYAFEATVAKGGEFAECIENIDIGGPSMVRSTAKNHAFTTIVTSPEQYQEVIDSIKEKGGTTLALRKRFAARAFATTAAYDSAIASYFSNQLGTEAPVVTKVYKPEYPLKYGCNPQQKPAGILSGMGKELPFSVVNGKPGYINLLDAAGAYQLVKELKDATGIAAATSFKHCSPAGCALAVPLTPTECQAYEVTEADAAALTPAALAYVRARNADPMCSFGDFAAISEIVDKDTAMYLKKEVSDGIIAAGYTDEAVEILSQKKSGNFIILKATEGYTPPNEEYREVWGMTMMQKRNDVIVSNEHVKDENVVTKRKIDDEVKRDMILASITLKYTQSNSVGFAKGGQMIGIGAGQQSRVDCVKLAGRKVCTWALRQHPDVLALKFKEGSKRQDRVNARVRYIEGDFTAEEKTRWEANFAEVPKPLTAEAKAEYMAAFNGVVLSSDAFFPFRDNLDHASKYGVEYIVQPGGSVADKGITECADEYNMAMAMTGVRLFHH</sequence>
<dbReference type="InterPro" id="IPR024051">
    <property type="entry name" value="AICAR_Tfase_dup_dom_sf"/>
</dbReference>
<evidence type="ECO:0000259" key="10">
    <source>
        <dbReference type="PROSITE" id="PS51855"/>
    </source>
</evidence>
<feature type="domain" description="MGS-like" evidence="10">
    <location>
        <begin position="14"/>
        <end position="161"/>
    </location>
</feature>
<keyword evidence="12" id="KW-1185">Reference proteome</keyword>
<dbReference type="PANTHER" id="PTHR11692:SF0">
    <property type="entry name" value="BIFUNCTIONAL PURINE BIOSYNTHESIS PROTEIN ATIC"/>
    <property type="match status" value="1"/>
</dbReference>
<dbReference type="NCBIfam" id="NF002049">
    <property type="entry name" value="PRK00881.1"/>
    <property type="match status" value="1"/>
</dbReference>
<evidence type="ECO:0000256" key="3">
    <source>
        <dbReference type="ARBA" id="ARBA00004954"/>
    </source>
</evidence>
<dbReference type="Proteomes" id="UP001165060">
    <property type="component" value="Unassembled WGS sequence"/>
</dbReference>
<dbReference type="SMART" id="SM00798">
    <property type="entry name" value="AICARFT_IMPCHas"/>
    <property type="match status" value="1"/>
</dbReference>